<dbReference type="EMBL" id="CAJOBG010015514">
    <property type="protein sequence ID" value="CAF4303926.1"/>
    <property type="molecule type" value="Genomic_DNA"/>
</dbReference>
<feature type="region of interest" description="Disordered" evidence="1">
    <location>
        <begin position="1"/>
        <end position="68"/>
    </location>
</feature>
<evidence type="ECO:0000256" key="1">
    <source>
        <dbReference type="SAM" id="MobiDB-lite"/>
    </source>
</evidence>
<dbReference type="AlphaFoldDB" id="A0A820HYT0"/>
<dbReference type="Proteomes" id="UP000663866">
    <property type="component" value="Unassembled WGS sequence"/>
</dbReference>
<sequence>DTSSILDSASMYGGDEPSTPSPPVRFQVQQQQQQQQQQQHREVYVGDDLPPRSNSTRKKSKEPSQSNA</sequence>
<name>A0A820HYT0_9BILA</name>
<feature type="non-terminal residue" evidence="2">
    <location>
        <position position="1"/>
    </location>
</feature>
<protein>
    <submittedName>
        <fullName evidence="2">Uncharacterized protein</fullName>
    </submittedName>
</protein>
<evidence type="ECO:0000313" key="2">
    <source>
        <dbReference type="EMBL" id="CAF4303926.1"/>
    </source>
</evidence>
<feature type="compositionally biased region" description="Low complexity" evidence="1">
    <location>
        <begin position="27"/>
        <end position="38"/>
    </location>
</feature>
<reference evidence="2" key="1">
    <citation type="submission" date="2021-02" db="EMBL/GenBank/DDBJ databases">
        <authorList>
            <person name="Nowell W R."/>
        </authorList>
    </citation>
    <scope>NUCLEOTIDE SEQUENCE</scope>
</reference>
<feature type="non-terminal residue" evidence="2">
    <location>
        <position position="68"/>
    </location>
</feature>
<accession>A0A820HYT0</accession>
<gene>
    <name evidence="2" type="ORF">OVN521_LOCUS31406</name>
</gene>
<organism evidence="2 3">
    <name type="scientific">Rotaria magnacalcarata</name>
    <dbReference type="NCBI Taxonomy" id="392030"/>
    <lineage>
        <taxon>Eukaryota</taxon>
        <taxon>Metazoa</taxon>
        <taxon>Spiralia</taxon>
        <taxon>Gnathifera</taxon>
        <taxon>Rotifera</taxon>
        <taxon>Eurotatoria</taxon>
        <taxon>Bdelloidea</taxon>
        <taxon>Philodinida</taxon>
        <taxon>Philodinidae</taxon>
        <taxon>Rotaria</taxon>
    </lineage>
</organism>
<evidence type="ECO:0000313" key="3">
    <source>
        <dbReference type="Proteomes" id="UP000663866"/>
    </source>
</evidence>
<keyword evidence="3" id="KW-1185">Reference proteome</keyword>
<proteinExistence type="predicted"/>
<comment type="caution">
    <text evidence="2">The sequence shown here is derived from an EMBL/GenBank/DDBJ whole genome shotgun (WGS) entry which is preliminary data.</text>
</comment>